<dbReference type="SFLD" id="SFLDG01138">
    <property type="entry name" value="C1.6.2:_Deoxy-d-mannose-octulo"/>
    <property type="match status" value="1"/>
</dbReference>
<name>A0ABZ2CF30_9BACI</name>
<evidence type="ECO:0000256" key="5">
    <source>
        <dbReference type="ARBA" id="ARBA00022801"/>
    </source>
</evidence>
<evidence type="ECO:0000313" key="7">
    <source>
        <dbReference type="EMBL" id="WVX81115.1"/>
    </source>
</evidence>
<dbReference type="NCBIfam" id="TIGR01670">
    <property type="entry name" value="KdsC-phosphatas"/>
    <property type="match status" value="1"/>
</dbReference>
<dbReference type="Pfam" id="PF08282">
    <property type="entry name" value="Hydrolase_3"/>
    <property type="match status" value="1"/>
</dbReference>
<keyword evidence="8" id="KW-1185">Reference proteome</keyword>
<accession>A0ABZ2CF30</accession>
<dbReference type="GO" id="GO:0016787">
    <property type="term" value="F:hydrolase activity"/>
    <property type="evidence" value="ECO:0007669"/>
    <property type="project" value="UniProtKB-KW"/>
</dbReference>
<dbReference type="SFLD" id="SFLDS00003">
    <property type="entry name" value="Haloacid_Dehalogenase"/>
    <property type="match status" value="1"/>
</dbReference>
<dbReference type="InterPro" id="IPR050793">
    <property type="entry name" value="CMP-NeuNAc_synthase"/>
</dbReference>
<keyword evidence="6" id="KW-0460">Magnesium</keyword>
<comment type="cofactor">
    <cofactor evidence="1">
        <name>Mg(2+)</name>
        <dbReference type="ChEBI" id="CHEBI:18420"/>
    </cofactor>
</comment>
<evidence type="ECO:0000256" key="3">
    <source>
        <dbReference type="ARBA" id="ARBA00011881"/>
    </source>
</evidence>
<dbReference type="InterPro" id="IPR010023">
    <property type="entry name" value="KdsC_fam"/>
</dbReference>
<reference evidence="7 8" key="1">
    <citation type="submission" date="2023-10" db="EMBL/GenBank/DDBJ databases">
        <title>Niallia locisalis sp.nov. isolated from a salt pond sample.</title>
        <authorList>
            <person name="Li X.-J."/>
            <person name="Dong L."/>
        </authorList>
    </citation>
    <scope>NUCLEOTIDE SEQUENCE [LARGE SCALE GENOMIC DNA]</scope>
    <source>
        <strain evidence="7 8">DSM 29761</strain>
    </source>
</reference>
<dbReference type="Gene3D" id="3.40.50.1000">
    <property type="entry name" value="HAD superfamily/HAD-like"/>
    <property type="match status" value="1"/>
</dbReference>
<dbReference type="SFLD" id="SFLDG01136">
    <property type="entry name" value="C1.6:_Phosphoserine_Phosphatas"/>
    <property type="match status" value="1"/>
</dbReference>
<evidence type="ECO:0000256" key="1">
    <source>
        <dbReference type="ARBA" id="ARBA00001946"/>
    </source>
</evidence>
<dbReference type="InterPro" id="IPR036412">
    <property type="entry name" value="HAD-like_sf"/>
</dbReference>
<sequence>MNIKMLVLDVDGTLTDGKIYIGSQGELMKAFNVKDGLGIVKLQTQHIVPVIITGRISGIVEKRAKELGITEVHQGIKDKVKILRQIADKYEYDLKELAYIGDDENDIESMKLCGLIGCPADAVHSVINIADFVCKRNGGEGAVREFIDYLLTVRETQEQF</sequence>
<dbReference type="RefSeq" id="WP_338450045.1">
    <property type="nucleotide sequence ID" value="NZ_CP137640.1"/>
</dbReference>
<dbReference type="Proteomes" id="UP001357223">
    <property type="component" value="Chromosome"/>
</dbReference>
<evidence type="ECO:0000256" key="2">
    <source>
        <dbReference type="ARBA" id="ARBA00005893"/>
    </source>
</evidence>
<proteinExistence type="inferred from homology"/>
<dbReference type="PANTHER" id="PTHR21485">
    <property type="entry name" value="HAD SUPERFAMILY MEMBERS CMAS AND KDSC"/>
    <property type="match status" value="1"/>
</dbReference>
<dbReference type="SUPFAM" id="SSF56784">
    <property type="entry name" value="HAD-like"/>
    <property type="match status" value="1"/>
</dbReference>
<evidence type="ECO:0000313" key="8">
    <source>
        <dbReference type="Proteomes" id="UP001357223"/>
    </source>
</evidence>
<dbReference type="InterPro" id="IPR006549">
    <property type="entry name" value="HAD-SF_hydro_IIIA"/>
</dbReference>
<dbReference type="InterPro" id="IPR023214">
    <property type="entry name" value="HAD_sf"/>
</dbReference>
<keyword evidence="4" id="KW-0479">Metal-binding</keyword>
<evidence type="ECO:0000256" key="4">
    <source>
        <dbReference type="ARBA" id="ARBA00022723"/>
    </source>
</evidence>
<protein>
    <submittedName>
        <fullName evidence="7">HAD-IIIA family hydrolase</fullName>
    </submittedName>
</protein>
<dbReference type="NCBIfam" id="TIGR01662">
    <property type="entry name" value="HAD-SF-IIIA"/>
    <property type="match status" value="1"/>
</dbReference>
<keyword evidence="5 7" id="KW-0378">Hydrolase</keyword>
<gene>
    <name evidence="7" type="ORF">R4Z09_28555</name>
</gene>
<evidence type="ECO:0000256" key="6">
    <source>
        <dbReference type="ARBA" id="ARBA00022842"/>
    </source>
</evidence>
<dbReference type="PANTHER" id="PTHR21485:SF3">
    <property type="entry name" value="N-ACYLNEURAMINATE CYTIDYLYLTRANSFERASE"/>
    <property type="match status" value="1"/>
</dbReference>
<dbReference type="EMBL" id="CP137640">
    <property type="protein sequence ID" value="WVX81115.1"/>
    <property type="molecule type" value="Genomic_DNA"/>
</dbReference>
<comment type="similarity">
    <text evidence="2">Belongs to the KdsC family.</text>
</comment>
<dbReference type="CDD" id="cd01630">
    <property type="entry name" value="HAD_KDO-like"/>
    <property type="match status" value="1"/>
</dbReference>
<comment type="subunit">
    <text evidence="3">Homotetramer.</text>
</comment>
<organism evidence="7 8">
    <name type="scientific">Niallia oryzisoli</name>
    <dbReference type="NCBI Taxonomy" id="1737571"/>
    <lineage>
        <taxon>Bacteria</taxon>
        <taxon>Bacillati</taxon>
        <taxon>Bacillota</taxon>
        <taxon>Bacilli</taxon>
        <taxon>Bacillales</taxon>
        <taxon>Bacillaceae</taxon>
        <taxon>Niallia</taxon>
    </lineage>
</organism>
<dbReference type="PIRSF" id="PIRSF006118">
    <property type="entry name" value="KDO8-P_Ptase"/>
    <property type="match status" value="1"/>
</dbReference>